<keyword evidence="2" id="KW-1185">Reference proteome</keyword>
<accession>A0AA35SDE4</accession>
<evidence type="ECO:0000313" key="2">
    <source>
        <dbReference type="Proteomes" id="UP001174909"/>
    </source>
</evidence>
<sequence>MDKLGDRTPSVNVGVVNPVPFSPTYQQPVLGTEADAYEVMKPSAPVMMTGLTTNDNMHHLRTNQGGRSDQEMARVLIAAIIVSVSAGQEVLWTRPPGSSVILLPSSGCERVECQVKESRAGWEIGENGSFTGRHQLISADDELDSETIFSVNCTATFNGNFSQLMICGTEQNRTRVTVRCIAHELYSLPYDHHFTVEVYGRSNKLRGIKLDNMSCLLSWMRPTNIPDNVTLNYSIFTNESSIPPKYTTSESVNLSEMMPQGCPDCPVELSLVAINDVGMSEPAIFHYDRQSCTQHTTAIVAHSVLCPTVVLLQCMSPNKSDCVFIVGEIQHNHGKCINVESLQQVSAFERLGGSVLHMKHEMDDNGLLSSCRNHCLNSSSNQSSGQVIVIILLLLTGALDLNL</sequence>
<proteinExistence type="predicted"/>
<gene>
    <name evidence="1" type="ORF">GBAR_LOCUS15233</name>
</gene>
<protein>
    <submittedName>
        <fullName evidence="1">Uncharacterized protein</fullName>
    </submittedName>
</protein>
<dbReference type="AlphaFoldDB" id="A0AA35SDE4"/>
<comment type="caution">
    <text evidence="1">The sequence shown here is derived from an EMBL/GenBank/DDBJ whole genome shotgun (WGS) entry which is preliminary data.</text>
</comment>
<dbReference type="Proteomes" id="UP001174909">
    <property type="component" value="Unassembled WGS sequence"/>
</dbReference>
<reference evidence="1" key="1">
    <citation type="submission" date="2023-03" db="EMBL/GenBank/DDBJ databases">
        <authorList>
            <person name="Steffen K."/>
            <person name="Cardenas P."/>
        </authorList>
    </citation>
    <scope>NUCLEOTIDE SEQUENCE</scope>
</reference>
<dbReference type="EMBL" id="CASHTH010002216">
    <property type="protein sequence ID" value="CAI8026526.1"/>
    <property type="molecule type" value="Genomic_DNA"/>
</dbReference>
<name>A0AA35SDE4_GEOBA</name>
<organism evidence="1 2">
    <name type="scientific">Geodia barretti</name>
    <name type="common">Barrett's horny sponge</name>
    <dbReference type="NCBI Taxonomy" id="519541"/>
    <lineage>
        <taxon>Eukaryota</taxon>
        <taxon>Metazoa</taxon>
        <taxon>Porifera</taxon>
        <taxon>Demospongiae</taxon>
        <taxon>Heteroscleromorpha</taxon>
        <taxon>Tetractinellida</taxon>
        <taxon>Astrophorina</taxon>
        <taxon>Geodiidae</taxon>
        <taxon>Geodia</taxon>
    </lineage>
</organism>
<evidence type="ECO:0000313" key="1">
    <source>
        <dbReference type="EMBL" id="CAI8026526.1"/>
    </source>
</evidence>